<reference evidence="1" key="1">
    <citation type="submission" date="2019-04" db="EMBL/GenBank/DDBJ databases">
        <title>Genome assembly of Zosterops borbonicus 15179.</title>
        <authorList>
            <person name="Leroy T."/>
            <person name="Anselmetti Y."/>
            <person name="Tilak M.-K."/>
            <person name="Nabholz B."/>
        </authorList>
    </citation>
    <scope>NUCLEOTIDE SEQUENCE</scope>
    <source>
        <strain evidence="1">HGM_15179</strain>
        <tissue evidence="1">Muscle</tissue>
    </source>
</reference>
<protein>
    <submittedName>
        <fullName evidence="1">Uncharacterized protein</fullName>
    </submittedName>
</protein>
<accession>A0A8K1LTR7</accession>
<evidence type="ECO:0000313" key="1">
    <source>
        <dbReference type="EMBL" id="TRZ26555.1"/>
    </source>
</evidence>
<gene>
    <name evidence="1" type="ORF">HGM15179_000543</name>
</gene>
<organism evidence="1 2">
    <name type="scientific">Zosterops borbonicus</name>
    <dbReference type="NCBI Taxonomy" id="364589"/>
    <lineage>
        <taxon>Eukaryota</taxon>
        <taxon>Metazoa</taxon>
        <taxon>Chordata</taxon>
        <taxon>Craniata</taxon>
        <taxon>Vertebrata</taxon>
        <taxon>Euteleostomi</taxon>
        <taxon>Archelosauria</taxon>
        <taxon>Archosauria</taxon>
        <taxon>Dinosauria</taxon>
        <taxon>Saurischia</taxon>
        <taxon>Theropoda</taxon>
        <taxon>Coelurosauria</taxon>
        <taxon>Aves</taxon>
        <taxon>Neognathae</taxon>
        <taxon>Neoaves</taxon>
        <taxon>Telluraves</taxon>
        <taxon>Australaves</taxon>
        <taxon>Passeriformes</taxon>
        <taxon>Sylvioidea</taxon>
        <taxon>Zosteropidae</taxon>
        <taxon>Zosterops</taxon>
    </lineage>
</organism>
<dbReference type="Proteomes" id="UP000796761">
    <property type="component" value="Unassembled WGS sequence"/>
</dbReference>
<keyword evidence="2" id="KW-1185">Reference proteome</keyword>
<comment type="caution">
    <text evidence="1">The sequence shown here is derived from an EMBL/GenBank/DDBJ whole genome shotgun (WGS) entry which is preliminary data.</text>
</comment>
<name>A0A8K1LTR7_9PASS</name>
<dbReference type="AlphaFoldDB" id="A0A8K1LTR7"/>
<evidence type="ECO:0000313" key="2">
    <source>
        <dbReference type="Proteomes" id="UP000796761"/>
    </source>
</evidence>
<proteinExistence type="predicted"/>
<sequence length="108" mass="11763">MLHDHLLDMVQFVHALLASKRPKPGRADLICLTFLDLLEMGQAQRVTVDCVTPDWCPVTSGFPQSSILCPVLFINNGDTGLEGIDGIKWGGAVNSPEGRKPCRETSTN</sequence>
<dbReference type="EMBL" id="SWJQ01000010">
    <property type="protein sequence ID" value="TRZ26555.1"/>
    <property type="molecule type" value="Genomic_DNA"/>
</dbReference>